<keyword evidence="2" id="KW-1185">Reference proteome</keyword>
<dbReference type="RefSeq" id="WP_320291327.1">
    <property type="nucleotide sequence ID" value="NZ_JAVIIW010000072.1"/>
</dbReference>
<accession>A0ABU4YBA1</accession>
<organism evidence="1 2">
    <name type="scientific">Mesorhizobium album</name>
    <dbReference type="NCBI Taxonomy" id="3072314"/>
    <lineage>
        <taxon>Bacteria</taxon>
        <taxon>Pseudomonadati</taxon>
        <taxon>Pseudomonadota</taxon>
        <taxon>Alphaproteobacteria</taxon>
        <taxon>Hyphomicrobiales</taxon>
        <taxon>Phyllobacteriaceae</taxon>
        <taxon>Mesorhizobium</taxon>
    </lineage>
</organism>
<reference evidence="1 2" key="1">
    <citation type="submission" date="2023-08" db="EMBL/GenBank/DDBJ databases">
        <title>Implementing the SeqCode for naming new Mesorhizobium species isolated from Vachellia karroo root nodules.</title>
        <authorList>
            <person name="Van Lill M."/>
        </authorList>
    </citation>
    <scope>NUCLEOTIDE SEQUENCE [LARGE SCALE GENOMIC DNA]</scope>
    <source>
        <strain evidence="1 2">VK24D</strain>
    </source>
</reference>
<dbReference type="EMBL" id="JAVIIW010000072">
    <property type="protein sequence ID" value="MDX8483219.1"/>
    <property type="molecule type" value="Genomic_DNA"/>
</dbReference>
<evidence type="ECO:0000313" key="2">
    <source>
        <dbReference type="Proteomes" id="UP001287059"/>
    </source>
</evidence>
<evidence type="ECO:0000313" key="1">
    <source>
        <dbReference type="EMBL" id="MDX8483219.1"/>
    </source>
</evidence>
<gene>
    <name evidence="1" type="ORF">RFN28_32925</name>
</gene>
<comment type="caution">
    <text evidence="1">The sequence shown here is derived from an EMBL/GenBank/DDBJ whole genome shotgun (WGS) entry which is preliminary data.</text>
</comment>
<proteinExistence type="predicted"/>
<name>A0ABU4YBA1_9HYPH</name>
<dbReference type="Proteomes" id="UP001287059">
    <property type="component" value="Unassembled WGS sequence"/>
</dbReference>
<protein>
    <submittedName>
        <fullName evidence="1">Uncharacterized protein</fullName>
    </submittedName>
</protein>
<sequence>MPDDLAKIRQLDHLLADRTDIAVAALTKRRRVTVGRDGGRVRIRWQGLIQHRLPPWFFWFFEHYSSPRLLLAHGGFNRRDQRAPASGIGDGLLWMGLGFAVTLSAKFTYQGFIEFSLWE</sequence>